<evidence type="ECO:0000313" key="3">
    <source>
        <dbReference type="Proteomes" id="UP000283834"/>
    </source>
</evidence>
<dbReference type="RefSeq" id="WP_118047185.1">
    <property type="nucleotide sequence ID" value="NZ_QRWQ01000014.1"/>
</dbReference>
<proteinExistence type="predicted"/>
<keyword evidence="1" id="KW-0175">Coiled coil</keyword>
<reference evidence="2 3" key="1">
    <citation type="submission" date="2018-08" db="EMBL/GenBank/DDBJ databases">
        <title>A genome reference for cultivated species of the human gut microbiota.</title>
        <authorList>
            <person name="Zou Y."/>
            <person name="Xue W."/>
            <person name="Luo G."/>
        </authorList>
    </citation>
    <scope>NUCLEOTIDE SEQUENCE [LARGE SCALE GENOMIC DNA]</scope>
    <source>
        <strain evidence="2 3">AF19-16AC</strain>
    </source>
</reference>
<dbReference type="EMBL" id="QRWQ01000014">
    <property type="protein sequence ID" value="RGT36975.1"/>
    <property type="molecule type" value="Genomic_DNA"/>
</dbReference>
<dbReference type="AlphaFoldDB" id="A0A412NE57"/>
<protein>
    <submittedName>
        <fullName evidence="2">Uncharacterized protein</fullName>
    </submittedName>
</protein>
<evidence type="ECO:0000256" key="1">
    <source>
        <dbReference type="SAM" id="Coils"/>
    </source>
</evidence>
<name>A0A412NE57_MEDGN</name>
<evidence type="ECO:0000313" key="2">
    <source>
        <dbReference type="EMBL" id="RGT36975.1"/>
    </source>
</evidence>
<feature type="coiled-coil region" evidence="1">
    <location>
        <begin position="3"/>
        <end position="37"/>
    </location>
</feature>
<comment type="caution">
    <text evidence="2">The sequence shown here is derived from an EMBL/GenBank/DDBJ whole genome shotgun (WGS) entry which is preliminary data.</text>
</comment>
<sequence>MNLAELKEAYKARKLALDSAKKEEDKYKALLKDAMLEAGESDYTDEAGYRFERIVQERKSMDEEKLLAELHERNLTSCIATKEVVDEDATLKAVEAGELPQEVLADALKVTEVVMLKLTAPKKAKAKK</sequence>
<gene>
    <name evidence="2" type="ORF">DWX36_12895</name>
</gene>
<dbReference type="Proteomes" id="UP000283834">
    <property type="component" value="Unassembled WGS sequence"/>
</dbReference>
<organism evidence="2 3">
    <name type="scientific">Mediterraneibacter gnavus</name>
    <name type="common">Ruminococcus gnavus</name>
    <dbReference type="NCBI Taxonomy" id="33038"/>
    <lineage>
        <taxon>Bacteria</taxon>
        <taxon>Bacillati</taxon>
        <taxon>Bacillota</taxon>
        <taxon>Clostridia</taxon>
        <taxon>Lachnospirales</taxon>
        <taxon>Lachnospiraceae</taxon>
        <taxon>Mediterraneibacter</taxon>
    </lineage>
</organism>
<accession>A0A412NE57</accession>